<dbReference type="PANTHER" id="PTHR47618">
    <property type="entry name" value="BIFUNCTIONAL OLIGORIBONUCLEASE AND PAP PHOSPHATASE NRNA"/>
    <property type="match status" value="1"/>
</dbReference>
<feature type="domain" description="DDH" evidence="1">
    <location>
        <begin position="18"/>
        <end position="112"/>
    </location>
</feature>
<organism evidence="2">
    <name type="scientific">human gut metagenome</name>
    <dbReference type="NCBI Taxonomy" id="408170"/>
    <lineage>
        <taxon>unclassified sequences</taxon>
        <taxon>metagenomes</taxon>
        <taxon>organismal metagenomes</taxon>
    </lineage>
</organism>
<proteinExistence type="predicted"/>
<reference evidence="2" key="1">
    <citation type="journal article" date="2013" name="Environ. Microbiol.">
        <title>Microbiota from the distal guts of lean and obese adolescents exhibit partial functional redundancy besides clear differences in community structure.</title>
        <authorList>
            <person name="Ferrer M."/>
            <person name="Ruiz A."/>
            <person name="Lanza F."/>
            <person name="Haange S.B."/>
            <person name="Oberbach A."/>
            <person name="Till H."/>
            <person name="Bargiela R."/>
            <person name="Campoy C."/>
            <person name="Segura M.T."/>
            <person name="Richter M."/>
            <person name="von Bergen M."/>
            <person name="Seifert J."/>
            <person name="Suarez A."/>
        </authorList>
    </citation>
    <scope>NUCLEOTIDE SEQUENCE</scope>
</reference>
<accession>K1RM46</accession>
<name>K1RM46_9ZZZZ</name>
<dbReference type="InterPro" id="IPR038763">
    <property type="entry name" value="DHH_sf"/>
</dbReference>
<dbReference type="Pfam" id="PF01368">
    <property type="entry name" value="DHH"/>
    <property type="match status" value="1"/>
</dbReference>
<sequence>MITDVKKAAELLKSNDDFLILSHANPDGDTLGCAYGLCGMLQKMGKRAKVMCADEIAPRMEFLRDTVIQQSFEEKTIVSVDVADRKLLGDLDAVYGGRIFLAIDHTRADRSLQNILLSIPSGCGLRAYFSDSEE</sequence>
<dbReference type="AlphaFoldDB" id="K1RM46"/>
<comment type="caution">
    <text evidence="2">The sequence shown here is derived from an EMBL/GenBank/DDBJ whole genome shotgun (WGS) entry which is preliminary data.</text>
</comment>
<evidence type="ECO:0000259" key="1">
    <source>
        <dbReference type="Pfam" id="PF01368"/>
    </source>
</evidence>
<dbReference type="Gene3D" id="3.90.1640.10">
    <property type="entry name" value="inorganic pyrophosphatase (n-terminal core)"/>
    <property type="match status" value="1"/>
</dbReference>
<dbReference type="InterPro" id="IPR051319">
    <property type="entry name" value="Oligoribo/pAp-PDE_c-di-AMP_PDE"/>
</dbReference>
<dbReference type="SUPFAM" id="SSF64182">
    <property type="entry name" value="DHH phosphoesterases"/>
    <property type="match status" value="1"/>
</dbReference>
<dbReference type="InterPro" id="IPR001667">
    <property type="entry name" value="DDH_dom"/>
</dbReference>
<dbReference type="PANTHER" id="PTHR47618:SF1">
    <property type="entry name" value="BIFUNCTIONAL OLIGORIBONUCLEASE AND PAP PHOSPHATASE NRNA"/>
    <property type="match status" value="1"/>
</dbReference>
<gene>
    <name evidence="2" type="ORF">OBE_17403</name>
</gene>
<protein>
    <submittedName>
        <fullName evidence="2">Exopolyphosphatase-related protein</fullName>
    </submittedName>
</protein>
<evidence type="ECO:0000313" key="2">
    <source>
        <dbReference type="EMBL" id="EKC44574.1"/>
    </source>
</evidence>
<dbReference type="EMBL" id="AJWZ01011620">
    <property type="protein sequence ID" value="EKC44574.1"/>
    <property type="molecule type" value="Genomic_DNA"/>
</dbReference>